<feature type="domain" description="Major facilitator superfamily (MFS) profile" evidence="7">
    <location>
        <begin position="1"/>
        <end position="114"/>
    </location>
</feature>
<dbReference type="InterPro" id="IPR020846">
    <property type="entry name" value="MFS_dom"/>
</dbReference>
<dbReference type="Pfam" id="PF00083">
    <property type="entry name" value="Sugar_tr"/>
    <property type="match status" value="1"/>
</dbReference>
<evidence type="ECO:0000256" key="1">
    <source>
        <dbReference type="ARBA" id="ARBA00004141"/>
    </source>
</evidence>
<feature type="transmembrane region" description="Helical" evidence="6">
    <location>
        <begin position="48"/>
        <end position="67"/>
    </location>
</feature>
<keyword evidence="9" id="KW-1185">Reference proteome</keyword>
<dbReference type="Gene3D" id="1.20.1250.20">
    <property type="entry name" value="MFS general substrate transporter like domains"/>
    <property type="match status" value="1"/>
</dbReference>
<comment type="subcellular location">
    <subcellularLocation>
        <location evidence="1">Membrane</location>
        <topology evidence="1">Multi-pass membrane protein</topology>
    </subcellularLocation>
</comment>
<dbReference type="InterPro" id="IPR036259">
    <property type="entry name" value="MFS_trans_sf"/>
</dbReference>
<protein>
    <recommendedName>
        <fullName evidence="7">Major facilitator superfamily (MFS) profile domain-containing protein</fullName>
    </recommendedName>
</protein>
<evidence type="ECO:0000313" key="9">
    <source>
        <dbReference type="Proteomes" id="UP001610446"/>
    </source>
</evidence>
<evidence type="ECO:0000256" key="3">
    <source>
        <dbReference type="ARBA" id="ARBA00022692"/>
    </source>
</evidence>
<dbReference type="InterPro" id="IPR050360">
    <property type="entry name" value="MFS_Sugar_Transporters"/>
</dbReference>
<proteinExistence type="inferred from homology"/>
<evidence type="ECO:0000256" key="5">
    <source>
        <dbReference type="ARBA" id="ARBA00023136"/>
    </source>
</evidence>
<comment type="similarity">
    <text evidence="2">Belongs to the major facilitator superfamily. Sugar transporter (TC 2.A.1.1) family.</text>
</comment>
<sequence length="114" mass="12456">MVAPFGGISSKARNGQCVFFLYILMTFYSSSMDASSYVYFAEIFPTSIRAQCVGVVVSGLFAIRLVYTQSAPIAFANVGWRYYLVFSIVPCLGAIITEVFCPETAGLTLEEFGV</sequence>
<dbReference type="PANTHER" id="PTHR48022:SF11">
    <property type="entry name" value="MONOSACCHARIDE TRANSPORTER (HXT8), PUTATIVE (AFU_ORTHOLOGUE AFUA_2G08120)-RELATED"/>
    <property type="match status" value="1"/>
</dbReference>
<comment type="caution">
    <text evidence="8">The sequence shown here is derived from an EMBL/GenBank/DDBJ whole genome shotgun (WGS) entry which is preliminary data.</text>
</comment>
<dbReference type="EMBL" id="JBFXLU010000125">
    <property type="protein sequence ID" value="KAL2840053.1"/>
    <property type="molecule type" value="Genomic_DNA"/>
</dbReference>
<dbReference type="Proteomes" id="UP001610446">
    <property type="component" value="Unassembled WGS sequence"/>
</dbReference>
<keyword evidence="4 6" id="KW-1133">Transmembrane helix</keyword>
<keyword evidence="5 6" id="KW-0472">Membrane</keyword>
<reference evidence="8 9" key="1">
    <citation type="submission" date="2024-07" db="EMBL/GenBank/DDBJ databases">
        <title>Section-level genome sequencing and comparative genomics of Aspergillus sections Usti and Cavernicolus.</title>
        <authorList>
            <consortium name="Lawrence Berkeley National Laboratory"/>
            <person name="Nybo J.L."/>
            <person name="Vesth T.C."/>
            <person name="Theobald S."/>
            <person name="Frisvad J.C."/>
            <person name="Larsen T.O."/>
            <person name="Kjaerboelling I."/>
            <person name="Rothschild-Mancinelli K."/>
            <person name="Lyhne E.K."/>
            <person name="Kogle M.E."/>
            <person name="Barry K."/>
            <person name="Clum A."/>
            <person name="Na H."/>
            <person name="Ledsgaard L."/>
            <person name="Lin J."/>
            <person name="Lipzen A."/>
            <person name="Kuo A."/>
            <person name="Riley R."/>
            <person name="Mondo S."/>
            <person name="Labutti K."/>
            <person name="Haridas S."/>
            <person name="Pangalinan J."/>
            <person name="Salamov A.A."/>
            <person name="Simmons B.A."/>
            <person name="Magnuson J.K."/>
            <person name="Chen J."/>
            <person name="Drula E."/>
            <person name="Henrissat B."/>
            <person name="Wiebenga A."/>
            <person name="Lubbers R.J."/>
            <person name="Gomes A.C."/>
            <person name="Makela M.R."/>
            <person name="Stajich J."/>
            <person name="Grigoriev I.V."/>
            <person name="Mortensen U.H."/>
            <person name="De Vries R.P."/>
            <person name="Baker S.E."/>
            <person name="Andersen M.R."/>
        </authorList>
    </citation>
    <scope>NUCLEOTIDE SEQUENCE [LARGE SCALE GENOMIC DNA]</scope>
    <source>
        <strain evidence="8 9">CBS 123904</strain>
    </source>
</reference>
<name>A0ABR4JJ28_9EURO</name>
<evidence type="ECO:0000313" key="8">
    <source>
        <dbReference type="EMBL" id="KAL2840053.1"/>
    </source>
</evidence>
<keyword evidence="3 6" id="KW-0812">Transmembrane</keyword>
<evidence type="ECO:0000256" key="2">
    <source>
        <dbReference type="ARBA" id="ARBA00010992"/>
    </source>
</evidence>
<evidence type="ECO:0000259" key="7">
    <source>
        <dbReference type="PROSITE" id="PS50850"/>
    </source>
</evidence>
<dbReference type="PANTHER" id="PTHR48022">
    <property type="entry name" value="PLASTIDIC GLUCOSE TRANSPORTER 4"/>
    <property type="match status" value="1"/>
</dbReference>
<evidence type="ECO:0000256" key="6">
    <source>
        <dbReference type="SAM" id="Phobius"/>
    </source>
</evidence>
<dbReference type="PROSITE" id="PS50850">
    <property type="entry name" value="MFS"/>
    <property type="match status" value="1"/>
</dbReference>
<gene>
    <name evidence="8" type="ORF">BJY01DRAFT_250180</name>
</gene>
<dbReference type="InterPro" id="IPR005828">
    <property type="entry name" value="MFS_sugar_transport-like"/>
</dbReference>
<dbReference type="SUPFAM" id="SSF103473">
    <property type="entry name" value="MFS general substrate transporter"/>
    <property type="match status" value="1"/>
</dbReference>
<organism evidence="8 9">
    <name type="scientific">Aspergillus pseudoustus</name>
    <dbReference type="NCBI Taxonomy" id="1810923"/>
    <lineage>
        <taxon>Eukaryota</taxon>
        <taxon>Fungi</taxon>
        <taxon>Dikarya</taxon>
        <taxon>Ascomycota</taxon>
        <taxon>Pezizomycotina</taxon>
        <taxon>Eurotiomycetes</taxon>
        <taxon>Eurotiomycetidae</taxon>
        <taxon>Eurotiales</taxon>
        <taxon>Aspergillaceae</taxon>
        <taxon>Aspergillus</taxon>
        <taxon>Aspergillus subgen. Nidulantes</taxon>
    </lineage>
</organism>
<accession>A0ABR4JJ28</accession>
<feature type="transmembrane region" description="Helical" evidence="6">
    <location>
        <begin position="79"/>
        <end position="100"/>
    </location>
</feature>
<evidence type="ECO:0000256" key="4">
    <source>
        <dbReference type="ARBA" id="ARBA00022989"/>
    </source>
</evidence>